<evidence type="ECO:0000313" key="1">
    <source>
        <dbReference type="EMBL" id="BBM84678.1"/>
    </source>
</evidence>
<sequence length="66" mass="7709">MDDEIINYFSKNQTKQNAAYLLHLAKWDSKNIAHCLNIQESTVRGYVSRVSDMFYIKFSKGIGYNE</sequence>
<dbReference type="KEGG" id="uam:UABAM_03039"/>
<dbReference type="AlphaFoldDB" id="A0A5S9IMK7"/>
<keyword evidence="2" id="KW-1185">Reference proteome</keyword>
<accession>A0A5S9IMK7</accession>
<organism evidence="1 2">
    <name type="scientific">Uabimicrobium amorphum</name>
    <dbReference type="NCBI Taxonomy" id="2596890"/>
    <lineage>
        <taxon>Bacteria</taxon>
        <taxon>Pseudomonadati</taxon>
        <taxon>Planctomycetota</taxon>
        <taxon>Candidatus Uabimicrobiia</taxon>
        <taxon>Candidatus Uabimicrobiales</taxon>
        <taxon>Candidatus Uabimicrobiaceae</taxon>
        <taxon>Candidatus Uabimicrobium</taxon>
    </lineage>
</organism>
<dbReference type="Proteomes" id="UP000326354">
    <property type="component" value="Chromosome"/>
</dbReference>
<dbReference type="EMBL" id="AP019860">
    <property type="protein sequence ID" value="BBM84678.1"/>
    <property type="molecule type" value="Genomic_DNA"/>
</dbReference>
<name>A0A5S9IMK7_UABAM</name>
<reference evidence="1 2" key="1">
    <citation type="submission" date="2019-08" db="EMBL/GenBank/DDBJ databases">
        <title>Complete genome sequence of Candidatus Uab amorphum.</title>
        <authorList>
            <person name="Shiratori T."/>
            <person name="Suzuki S."/>
            <person name="Kakizawa Y."/>
            <person name="Ishida K."/>
        </authorList>
    </citation>
    <scope>NUCLEOTIDE SEQUENCE [LARGE SCALE GENOMIC DNA]</scope>
    <source>
        <strain evidence="1 2">SRT547</strain>
    </source>
</reference>
<proteinExistence type="predicted"/>
<evidence type="ECO:0000313" key="2">
    <source>
        <dbReference type="Proteomes" id="UP000326354"/>
    </source>
</evidence>
<dbReference type="RefSeq" id="WP_151968816.1">
    <property type="nucleotide sequence ID" value="NZ_AP019860.1"/>
</dbReference>
<gene>
    <name evidence="1" type="ORF">UABAM_03039</name>
</gene>
<protein>
    <submittedName>
        <fullName evidence="1">Uncharacterized protein</fullName>
    </submittedName>
</protein>